<feature type="transmembrane region" description="Helical" evidence="1">
    <location>
        <begin position="187"/>
        <end position="207"/>
    </location>
</feature>
<accession>A0A9D2J0L1</accession>
<feature type="transmembrane region" description="Helical" evidence="1">
    <location>
        <begin position="109"/>
        <end position="133"/>
    </location>
</feature>
<dbReference type="EMBL" id="DXBX01000008">
    <property type="protein sequence ID" value="HIZ32138.1"/>
    <property type="molecule type" value="Genomic_DNA"/>
</dbReference>
<reference evidence="2" key="2">
    <citation type="submission" date="2021-04" db="EMBL/GenBank/DDBJ databases">
        <authorList>
            <person name="Gilroy R."/>
        </authorList>
    </citation>
    <scope>NUCLEOTIDE SEQUENCE</scope>
    <source>
        <strain evidence="2">ChiHjej9B8-1298</strain>
    </source>
</reference>
<sequence>MKRNSLQHIFLTLGDSFRRCTTRFPMAVAFMLALVIYQLCLVLAEWKPEDRLFVALSYYLSVGTVLSLSLHLWAEEVKRRGVRVGVLLAAQVLLALDAVYLYHHLDENGAIGIGIAHGAAILAIGLSVFFLPFFRERDDIPAWNFAQTAIGTLALTVIVGAVMSGGLSLLALSLKQLFGVDVTYKCYAGIAILCSELLPLLMFLGLLPEGEHKHDRLPQPTVFLHNILHYLFLPLAGLYLLVLYVYAGTIIARWQLPDGWVSWLVTALMAGVIGIELGLYPSRLKSHKPVDERIARWLPLLTLPLLVLMTVSIGRRFLDYGITLNRLYLATLNAWFYFVCIGLVVGRARRLSWIPVSFSLVFLVTSVLPVNYAGITRDVLRREIKTSLGDQQALTEEQYAAWLQSLPKEEARTLEDKLHYLQDWFGKESIEDLVKDGVPYQRIMAEEELDNTEVLKFDQTENVTMAIPQGYSHLTFIRYKMPLHEAPVLSVPLDLPGDTLHLPLDSLRRWEEKSRLPLLRTTDGHAVCLTHYQLYIQHNNREVEADIEGYLFHHNELTHKD</sequence>
<feature type="transmembrane region" description="Helical" evidence="1">
    <location>
        <begin position="353"/>
        <end position="375"/>
    </location>
</feature>
<feature type="transmembrane region" description="Helical" evidence="1">
    <location>
        <begin position="294"/>
        <end position="315"/>
    </location>
</feature>
<feature type="transmembrane region" description="Helical" evidence="1">
    <location>
        <begin position="145"/>
        <end position="167"/>
    </location>
</feature>
<dbReference type="Proteomes" id="UP000824028">
    <property type="component" value="Unassembled WGS sequence"/>
</dbReference>
<feature type="transmembrane region" description="Helical" evidence="1">
    <location>
        <begin position="260"/>
        <end position="282"/>
    </location>
</feature>
<gene>
    <name evidence="2" type="ORF">H9814_01125</name>
</gene>
<comment type="caution">
    <text evidence="2">The sequence shown here is derived from an EMBL/GenBank/DDBJ whole genome shotgun (WGS) entry which is preliminary data.</text>
</comment>
<evidence type="ECO:0000313" key="3">
    <source>
        <dbReference type="Proteomes" id="UP000824028"/>
    </source>
</evidence>
<evidence type="ECO:0000256" key="1">
    <source>
        <dbReference type="SAM" id="Phobius"/>
    </source>
</evidence>
<feature type="transmembrane region" description="Helical" evidence="1">
    <location>
        <begin position="228"/>
        <end position="254"/>
    </location>
</feature>
<feature type="transmembrane region" description="Helical" evidence="1">
    <location>
        <begin position="86"/>
        <end position="103"/>
    </location>
</feature>
<dbReference type="InterPro" id="IPR025291">
    <property type="entry name" value="DUF4153"/>
</dbReference>
<proteinExistence type="predicted"/>
<evidence type="ECO:0000313" key="2">
    <source>
        <dbReference type="EMBL" id="HIZ32138.1"/>
    </source>
</evidence>
<keyword evidence="1" id="KW-0812">Transmembrane</keyword>
<feature type="transmembrane region" description="Helical" evidence="1">
    <location>
        <begin position="327"/>
        <end position="346"/>
    </location>
</feature>
<dbReference type="Pfam" id="PF13687">
    <property type="entry name" value="DUF4153"/>
    <property type="match status" value="1"/>
</dbReference>
<feature type="transmembrane region" description="Helical" evidence="1">
    <location>
        <begin position="56"/>
        <end position="74"/>
    </location>
</feature>
<dbReference type="AlphaFoldDB" id="A0A9D2J0L1"/>
<name>A0A9D2J0L1_9BACE</name>
<feature type="transmembrane region" description="Helical" evidence="1">
    <location>
        <begin position="24"/>
        <end position="44"/>
    </location>
</feature>
<protein>
    <submittedName>
        <fullName evidence="2">DUF4153 domain-containing protein</fullName>
    </submittedName>
</protein>
<keyword evidence="1" id="KW-0472">Membrane</keyword>
<organism evidence="2 3">
    <name type="scientific">Candidatus Bacteroides merdigallinarum</name>
    <dbReference type="NCBI Taxonomy" id="2838473"/>
    <lineage>
        <taxon>Bacteria</taxon>
        <taxon>Pseudomonadati</taxon>
        <taxon>Bacteroidota</taxon>
        <taxon>Bacteroidia</taxon>
        <taxon>Bacteroidales</taxon>
        <taxon>Bacteroidaceae</taxon>
        <taxon>Bacteroides</taxon>
    </lineage>
</organism>
<keyword evidence="1" id="KW-1133">Transmembrane helix</keyword>
<reference evidence="2" key="1">
    <citation type="journal article" date="2021" name="PeerJ">
        <title>Extensive microbial diversity within the chicken gut microbiome revealed by metagenomics and culture.</title>
        <authorList>
            <person name="Gilroy R."/>
            <person name="Ravi A."/>
            <person name="Getino M."/>
            <person name="Pursley I."/>
            <person name="Horton D.L."/>
            <person name="Alikhan N.F."/>
            <person name="Baker D."/>
            <person name="Gharbi K."/>
            <person name="Hall N."/>
            <person name="Watson M."/>
            <person name="Adriaenssens E.M."/>
            <person name="Foster-Nyarko E."/>
            <person name="Jarju S."/>
            <person name="Secka A."/>
            <person name="Antonio M."/>
            <person name="Oren A."/>
            <person name="Chaudhuri R.R."/>
            <person name="La Ragione R."/>
            <person name="Hildebrand F."/>
            <person name="Pallen M.J."/>
        </authorList>
    </citation>
    <scope>NUCLEOTIDE SEQUENCE</scope>
    <source>
        <strain evidence="2">ChiHjej9B8-1298</strain>
    </source>
</reference>